<feature type="chain" id="PRO_5040392878" evidence="1">
    <location>
        <begin position="26"/>
        <end position="138"/>
    </location>
</feature>
<name>A0A9N9CDK5_9GLOM</name>
<dbReference type="Proteomes" id="UP000789572">
    <property type="component" value="Unassembled WGS sequence"/>
</dbReference>
<keyword evidence="3" id="KW-1185">Reference proteome</keyword>
<evidence type="ECO:0000313" key="3">
    <source>
        <dbReference type="Proteomes" id="UP000789572"/>
    </source>
</evidence>
<evidence type="ECO:0000313" key="2">
    <source>
        <dbReference type="EMBL" id="CAG8596067.1"/>
    </source>
</evidence>
<organism evidence="2 3">
    <name type="scientific">Paraglomus occultum</name>
    <dbReference type="NCBI Taxonomy" id="144539"/>
    <lineage>
        <taxon>Eukaryota</taxon>
        <taxon>Fungi</taxon>
        <taxon>Fungi incertae sedis</taxon>
        <taxon>Mucoromycota</taxon>
        <taxon>Glomeromycotina</taxon>
        <taxon>Glomeromycetes</taxon>
        <taxon>Paraglomerales</taxon>
        <taxon>Paraglomeraceae</taxon>
        <taxon>Paraglomus</taxon>
    </lineage>
</organism>
<proteinExistence type="predicted"/>
<sequence length="138" mass="15198">MNSFSGKFIGLFVILVTILATLVVSSPIPELGKRQPVLYLPSPGAGPWAIKSTQIASWWCEDAYCSPKDQVTIKIKNSKSKTVTDPIFVENAQSGSYPLYIDPKWAYAGETYFVEVSLKKKPSVKATSAKFKVFKTEG</sequence>
<dbReference type="OrthoDB" id="2313472at2759"/>
<dbReference type="AlphaFoldDB" id="A0A9N9CDK5"/>
<gene>
    <name evidence="2" type="ORF">POCULU_LOCUS7222</name>
</gene>
<dbReference type="EMBL" id="CAJVPJ010001561">
    <property type="protein sequence ID" value="CAG8596067.1"/>
    <property type="molecule type" value="Genomic_DNA"/>
</dbReference>
<comment type="caution">
    <text evidence="2">The sequence shown here is derived from an EMBL/GenBank/DDBJ whole genome shotgun (WGS) entry which is preliminary data.</text>
</comment>
<reference evidence="2" key="1">
    <citation type="submission" date="2021-06" db="EMBL/GenBank/DDBJ databases">
        <authorList>
            <person name="Kallberg Y."/>
            <person name="Tangrot J."/>
            <person name="Rosling A."/>
        </authorList>
    </citation>
    <scope>NUCLEOTIDE SEQUENCE</scope>
    <source>
        <strain evidence="2">IA702</strain>
    </source>
</reference>
<keyword evidence="1" id="KW-0732">Signal</keyword>
<feature type="signal peptide" evidence="1">
    <location>
        <begin position="1"/>
        <end position="25"/>
    </location>
</feature>
<protein>
    <submittedName>
        <fullName evidence="2">3808_t:CDS:1</fullName>
    </submittedName>
</protein>
<accession>A0A9N9CDK5</accession>
<evidence type="ECO:0000256" key="1">
    <source>
        <dbReference type="SAM" id="SignalP"/>
    </source>
</evidence>